<dbReference type="RefSeq" id="WP_144910487.1">
    <property type="nucleotide sequence ID" value="NZ_VLLI01000002.1"/>
</dbReference>
<protein>
    <recommendedName>
        <fullName evidence="4">Enterotoxin</fullName>
    </recommendedName>
</protein>
<name>A0A562UE76_9SPHI</name>
<gene>
    <name evidence="2" type="ORF">JN11_01168</name>
</gene>
<comment type="caution">
    <text evidence="2">The sequence shown here is derived from an EMBL/GenBank/DDBJ whole genome shotgun (WGS) entry which is preliminary data.</text>
</comment>
<dbReference type="Proteomes" id="UP000317010">
    <property type="component" value="Unassembled WGS sequence"/>
</dbReference>
<evidence type="ECO:0008006" key="4">
    <source>
        <dbReference type="Google" id="ProtNLM"/>
    </source>
</evidence>
<dbReference type="SUPFAM" id="SSF51445">
    <property type="entry name" value="(Trans)glycosidases"/>
    <property type="match status" value="1"/>
</dbReference>
<dbReference type="EMBL" id="VLLI01000002">
    <property type="protein sequence ID" value="TWJ03621.1"/>
    <property type="molecule type" value="Genomic_DNA"/>
</dbReference>
<feature type="signal peptide" evidence="1">
    <location>
        <begin position="1"/>
        <end position="24"/>
    </location>
</feature>
<proteinExistence type="predicted"/>
<feature type="chain" id="PRO_5022181725" description="Enterotoxin" evidence="1">
    <location>
        <begin position="25"/>
        <end position="672"/>
    </location>
</feature>
<dbReference type="Gene3D" id="3.20.20.70">
    <property type="entry name" value="Aldolase class I"/>
    <property type="match status" value="1"/>
</dbReference>
<dbReference type="InterPro" id="IPR013785">
    <property type="entry name" value="Aldolase_TIM"/>
</dbReference>
<organism evidence="2 3">
    <name type="scientific">Mucilaginibacter frigoritolerans</name>
    <dbReference type="NCBI Taxonomy" id="652788"/>
    <lineage>
        <taxon>Bacteria</taxon>
        <taxon>Pseudomonadati</taxon>
        <taxon>Bacteroidota</taxon>
        <taxon>Sphingobacteriia</taxon>
        <taxon>Sphingobacteriales</taxon>
        <taxon>Sphingobacteriaceae</taxon>
        <taxon>Mucilaginibacter</taxon>
    </lineage>
</organism>
<evidence type="ECO:0000256" key="1">
    <source>
        <dbReference type="SAM" id="SignalP"/>
    </source>
</evidence>
<evidence type="ECO:0000313" key="3">
    <source>
        <dbReference type="Proteomes" id="UP000317010"/>
    </source>
</evidence>
<reference evidence="2 3" key="1">
    <citation type="submission" date="2019-07" db="EMBL/GenBank/DDBJ databases">
        <title>Genomic Encyclopedia of Archaeal and Bacterial Type Strains, Phase II (KMG-II): from individual species to whole genera.</title>
        <authorList>
            <person name="Goeker M."/>
        </authorList>
    </citation>
    <scope>NUCLEOTIDE SEQUENCE [LARGE SCALE GENOMIC DNA]</scope>
    <source>
        <strain evidence="2 3">ATCC BAA-1854</strain>
    </source>
</reference>
<dbReference type="InterPro" id="IPR017853">
    <property type="entry name" value="GH"/>
</dbReference>
<dbReference type="AlphaFoldDB" id="A0A562UE76"/>
<keyword evidence="1" id="KW-0732">Signal</keyword>
<keyword evidence="3" id="KW-1185">Reference proteome</keyword>
<sequence>MNRKFCLILICLIVAGINFSIAQAGYPGNSPGLSTVKKSGNSFSFANNAIEMSFSTASNKLVITGFSDKQNHELLTLNRTVLFSLLLTGNQSITSNSFTIISPPVESAITGNSDAVKYADRLNGKKLSAVLEDKKLGLKVKWEASLLDGSNYVRQVLTFSAADSLKISKITLVELPAAIGIKKEGTVDGSPLVHHNMFFALEHPMSQISATKNQYSIFLPRLMAIDHSAPLTISSAWGVTSANQLRRGFLYYLERERAQPYHQMLHYNSWFDISWDDRKLGDSVCLDRIKVFKDSLIDKRAVKLKAFLFDDGWDDNKTLWKFNSGFPDGFSKIKVAANNASSTLGVWVSPWGGYDVAKEQRLAYGKKQTPPFETNENGFSLTGPVYYNRFRAVTTSFIKDYGISMFKFDGVGAGNGASGASITYQKDIEAFLKLITGLREEKPDLYLSLTVGTWPSVYWLNYGDAIWRAGDDTGLDGEGPKRQQWITYKDGQAYKNIVQRAPLFPLNSIMYHGICIADNGLPGKLEMDDKDISDEIWAFFGSGTSLQELYVNPHKLNAADWDCLRDASNWSKAHAAALADVHWVGGDPAKGEVYGYAGWADKKGVLSLRNPTSHPKTFIVNVKKVLDIPNGYSTVYQFYDAKSEKIKKAYSGDNFIVNLAPFEVKVIDGRQL</sequence>
<evidence type="ECO:0000313" key="2">
    <source>
        <dbReference type="EMBL" id="TWJ03621.1"/>
    </source>
</evidence>
<accession>A0A562UE76</accession>
<dbReference type="OrthoDB" id="3183911at2"/>